<reference evidence="3 4" key="1">
    <citation type="journal article" date="2013" name="PLoS ONE">
        <title>Identification and characterization of three novel lipases belonging to families II and V from Anaerovibrio lipolyticus 5ST.</title>
        <authorList>
            <person name="Prive F."/>
            <person name="Kaderbhai N.N."/>
            <person name="Girdwood S."/>
            <person name="Worgan H.J."/>
            <person name="Pinloche E."/>
            <person name="Scollan N.D."/>
            <person name="Huws S.A."/>
            <person name="Newbold C.J."/>
        </authorList>
    </citation>
    <scope>NUCLEOTIDE SEQUENCE [LARGE SCALE GENOMIC DNA]</scope>
    <source>
        <strain evidence="3 4">5S</strain>
    </source>
</reference>
<feature type="transmembrane region" description="Helical" evidence="1">
    <location>
        <begin position="7"/>
        <end position="30"/>
    </location>
</feature>
<feature type="domain" description="Mce/MlaD" evidence="2">
    <location>
        <begin position="35"/>
        <end position="109"/>
    </location>
</feature>
<protein>
    <recommendedName>
        <fullName evidence="2">Mce/MlaD domain-containing protein</fullName>
    </recommendedName>
</protein>
<dbReference type="InterPro" id="IPR052336">
    <property type="entry name" value="MlaD_Phospholipid_Transporter"/>
</dbReference>
<proteinExistence type="predicted"/>
<evidence type="ECO:0000313" key="3">
    <source>
        <dbReference type="EMBL" id="KHM52044.1"/>
    </source>
</evidence>
<evidence type="ECO:0000259" key="2">
    <source>
        <dbReference type="Pfam" id="PF02470"/>
    </source>
</evidence>
<name>A0A0B2JWN9_9FIRM</name>
<keyword evidence="1" id="KW-0812">Transmembrane</keyword>
<sequence>MNTEVKVGAFTVGGLALVMAVFVFLTNFSFGGDRSYNLYVNFGQAIGLTPGNAVAYAGVTVGSVEAISPNGPGVLVRVKIQDDVKIPRKSAFTITSNGVMGAKFVNIQPAVDSDLNDCFQPDDYVEGQGETGIDNVMQGVSAALEQVHELLANMNDIIGDNDTKAALKDISMNMRQVTDNLNVMTATLANVAVSSQDDIRNMARNLNVMTASLTRSANSVESMINTFSGDGTTAENMRQAVNNLSEASVRINNMAKSLEGVVTDPQVADDLKQTIHNTRNLTERADNMMSKISSIKVGGGLETMYSGGKHDWSSNFDVGLYSGNSYGKIGVSDIGRENYFNLQAGTRSGAFGGHGGIIDSKAGLGIDLFGGNKVQLSVDAYDPNEFKLRSRLSFEVAPNTYIFAQMNDINRSKNRATYFGLRRSF</sequence>
<dbReference type="AlphaFoldDB" id="A0A0B2JWN9"/>
<gene>
    <name evidence="3" type="ORF">NZ47_07090</name>
</gene>
<keyword evidence="1" id="KW-0472">Membrane</keyword>
<keyword evidence="1" id="KW-1133">Transmembrane helix</keyword>
<dbReference type="PANTHER" id="PTHR33371">
    <property type="entry name" value="INTERMEMBRANE PHOSPHOLIPID TRANSPORT SYSTEM BINDING PROTEIN MLAD-RELATED"/>
    <property type="match status" value="1"/>
</dbReference>
<dbReference type="EMBL" id="JSCE01000145">
    <property type="protein sequence ID" value="KHM52044.1"/>
    <property type="molecule type" value="Genomic_DNA"/>
</dbReference>
<dbReference type="InterPro" id="IPR003399">
    <property type="entry name" value="Mce/MlaD"/>
</dbReference>
<comment type="caution">
    <text evidence="3">The sequence shown here is derived from an EMBL/GenBank/DDBJ whole genome shotgun (WGS) entry which is preliminary data.</text>
</comment>
<evidence type="ECO:0000256" key="1">
    <source>
        <dbReference type="SAM" id="Phobius"/>
    </source>
</evidence>
<dbReference type="PANTHER" id="PTHR33371:SF4">
    <property type="entry name" value="INTERMEMBRANE PHOSPHOLIPID TRANSPORT SYSTEM BINDING PROTEIN MLAD"/>
    <property type="match status" value="1"/>
</dbReference>
<organism evidence="3 4">
    <name type="scientific">Anaerovibrio lipolyticus</name>
    <dbReference type="NCBI Taxonomy" id="82374"/>
    <lineage>
        <taxon>Bacteria</taxon>
        <taxon>Bacillati</taxon>
        <taxon>Bacillota</taxon>
        <taxon>Negativicutes</taxon>
        <taxon>Selenomonadales</taxon>
        <taxon>Selenomonadaceae</taxon>
        <taxon>Anaerovibrio</taxon>
    </lineage>
</organism>
<dbReference type="Pfam" id="PF02470">
    <property type="entry name" value="MlaD"/>
    <property type="match status" value="1"/>
</dbReference>
<dbReference type="eggNOG" id="COG1463">
    <property type="taxonomic scope" value="Bacteria"/>
</dbReference>
<dbReference type="RefSeq" id="WP_039208367.1">
    <property type="nucleotide sequence ID" value="NZ_JSCE01000145.1"/>
</dbReference>
<dbReference type="STRING" id="82374.NZ47_07090"/>
<accession>A0A0B2JWN9</accession>
<dbReference type="Proteomes" id="UP000030993">
    <property type="component" value="Unassembled WGS sequence"/>
</dbReference>
<evidence type="ECO:0000313" key="4">
    <source>
        <dbReference type="Proteomes" id="UP000030993"/>
    </source>
</evidence>
<keyword evidence="4" id="KW-1185">Reference proteome</keyword>